<accession>A0A7C8I3G2</accession>
<gene>
    <name evidence="2" type="ORF">BDV95DRAFT_620418</name>
</gene>
<sequence>MKLLSLVLAAASCSVSLHAHPTTNDAQNASTSPLVERAWRPQDAKLKLRMGEAKQHVGSISGEDMYWFVRNSLTELCTPEKCTKPASLGDEHCCNGGINMFPFIQYKNKGGHSANNAYLKLEVVSSSIFGNDADIKNLMFMTIAETYKREVVNQGANCYAQTFTDGKSARFCNVGQKVDLAIAYQNLETRLTFNGNTEFGTADCADWKEEAWTGLNLYKPSFFEKSGLDTSRGDPFPVTLECCDAKKKCS</sequence>
<organism evidence="2 3">
    <name type="scientific">Massariosphaeria phaeospora</name>
    <dbReference type="NCBI Taxonomy" id="100035"/>
    <lineage>
        <taxon>Eukaryota</taxon>
        <taxon>Fungi</taxon>
        <taxon>Dikarya</taxon>
        <taxon>Ascomycota</taxon>
        <taxon>Pezizomycotina</taxon>
        <taxon>Dothideomycetes</taxon>
        <taxon>Pleosporomycetidae</taxon>
        <taxon>Pleosporales</taxon>
        <taxon>Pleosporales incertae sedis</taxon>
        <taxon>Massariosphaeria</taxon>
    </lineage>
</organism>
<dbReference type="EMBL" id="JAADJZ010000015">
    <property type="protein sequence ID" value="KAF2869894.1"/>
    <property type="molecule type" value="Genomic_DNA"/>
</dbReference>
<dbReference type="Proteomes" id="UP000481861">
    <property type="component" value="Unassembled WGS sequence"/>
</dbReference>
<name>A0A7C8I3G2_9PLEO</name>
<evidence type="ECO:0000256" key="1">
    <source>
        <dbReference type="SAM" id="SignalP"/>
    </source>
</evidence>
<keyword evidence="1" id="KW-0732">Signal</keyword>
<keyword evidence="3" id="KW-1185">Reference proteome</keyword>
<protein>
    <submittedName>
        <fullName evidence="2">Uncharacterized protein</fullName>
    </submittedName>
</protein>
<reference evidence="2 3" key="1">
    <citation type="submission" date="2020-01" db="EMBL/GenBank/DDBJ databases">
        <authorList>
            <consortium name="DOE Joint Genome Institute"/>
            <person name="Haridas S."/>
            <person name="Albert R."/>
            <person name="Binder M."/>
            <person name="Bloem J."/>
            <person name="Labutti K."/>
            <person name="Salamov A."/>
            <person name="Andreopoulos B."/>
            <person name="Baker S.E."/>
            <person name="Barry K."/>
            <person name="Bills G."/>
            <person name="Bluhm B.H."/>
            <person name="Cannon C."/>
            <person name="Castanera R."/>
            <person name="Culley D.E."/>
            <person name="Daum C."/>
            <person name="Ezra D."/>
            <person name="Gonzalez J.B."/>
            <person name="Henrissat B."/>
            <person name="Kuo A."/>
            <person name="Liang C."/>
            <person name="Lipzen A."/>
            <person name="Lutzoni F."/>
            <person name="Magnuson J."/>
            <person name="Mondo S."/>
            <person name="Nolan M."/>
            <person name="Ohm R."/>
            <person name="Pangilinan J."/>
            <person name="Park H.-J.H."/>
            <person name="Ramirez L."/>
            <person name="Alfaro M."/>
            <person name="Sun H."/>
            <person name="Tritt A."/>
            <person name="Yoshinaga Y."/>
            <person name="Zwiers L.-H.L."/>
            <person name="Turgeon B.G."/>
            <person name="Goodwin S.B."/>
            <person name="Spatafora J.W."/>
            <person name="Crous P.W."/>
            <person name="Grigoriev I.V."/>
        </authorList>
    </citation>
    <scope>NUCLEOTIDE SEQUENCE [LARGE SCALE GENOMIC DNA]</scope>
    <source>
        <strain evidence="2 3">CBS 611.86</strain>
    </source>
</reference>
<feature type="chain" id="PRO_5028978307" evidence="1">
    <location>
        <begin position="20"/>
        <end position="250"/>
    </location>
</feature>
<evidence type="ECO:0000313" key="3">
    <source>
        <dbReference type="Proteomes" id="UP000481861"/>
    </source>
</evidence>
<dbReference type="AlphaFoldDB" id="A0A7C8I3G2"/>
<proteinExistence type="predicted"/>
<comment type="caution">
    <text evidence="2">The sequence shown here is derived from an EMBL/GenBank/DDBJ whole genome shotgun (WGS) entry which is preliminary data.</text>
</comment>
<dbReference type="OrthoDB" id="3722602at2759"/>
<evidence type="ECO:0000313" key="2">
    <source>
        <dbReference type="EMBL" id="KAF2869894.1"/>
    </source>
</evidence>
<feature type="signal peptide" evidence="1">
    <location>
        <begin position="1"/>
        <end position="19"/>
    </location>
</feature>